<evidence type="ECO:0000256" key="2">
    <source>
        <dbReference type="ARBA" id="ARBA00019138"/>
    </source>
</evidence>
<comment type="similarity">
    <text evidence="1">Belongs to the SWC5 family.</text>
</comment>
<sequence length="292" mass="33878">MASKQDYQETLGAAEDIADEESYNEEEDEDFDPSKEVEKRVDEDDDEDDEDNEDNEYNEKRPDYSHIESGQGGLVRTRRGRILEEQQMRENKYEELRETGISQQTISAWDELQTQSNQRLRKSISVMSEEAANESQNGLQEELVLIDRRYEFAGEILHEKKMIPKNSAEAQEYFNNLRFKKTQTGPDSAAASSTTKVAINDRGLKLRRVLKRPPILEQIIAGALKPKLTTLEKSRLDWATYVDKEGINDELSLHNKDGYLEKQDFLNRVESFKDARYQQMRKTELQQRLAGT</sequence>
<dbReference type="STRING" id="1245769.A0A0C7MXT2"/>
<organism evidence="6 7">
    <name type="scientific">Lachancea lanzarotensis</name>
    <dbReference type="NCBI Taxonomy" id="1245769"/>
    <lineage>
        <taxon>Eukaryota</taxon>
        <taxon>Fungi</taxon>
        <taxon>Dikarya</taxon>
        <taxon>Ascomycota</taxon>
        <taxon>Saccharomycotina</taxon>
        <taxon>Saccharomycetes</taxon>
        <taxon>Saccharomycetales</taxon>
        <taxon>Saccharomycetaceae</taxon>
        <taxon>Lachancea</taxon>
    </lineage>
</organism>
<feature type="compositionally biased region" description="Acidic residues" evidence="4">
    <location>
        <begin position="43"/>
        <end position="56"/>
    </location>
</feature>
<comment type="function">
    <text evidence="3">Component of the SWR1 complex which mediates the ATP-dependent exchange of histone H2A for the H2A variant HZT1 leading to transcriptional regulation of selected genes by chromatin remodeling. Involved in chromosome stability.</text>
</comment>
<reference evidence="6 7" key="1">
    <citation type="submission" date="2014-12" db="EMBL/GenBank/DDBJ databases">
        <authorList>
            <person name="Neuveglise Cecile"/>
        </authorList>
    </citation>
    <scope>NUCLEOTIDE SEQUENCE [LARGE SCALE GENOMIC DNA]</scope>
    <source>
        <strain evidence="6 7">CBS 12615</strain>
    </source>
</reference>
<dbReference type="Proteomes" id="UP000054304">
    <property type="component" value="Unassembled WGS sequence"/>
</dbReference>
<dbReference type="InterPro" id="IPR011421">
    <property type="entry name" value="BCNT-C"/>
</dbReference>
<feature type="domain" description="BCNT-C" evidence="5">
    <location>
        <begin position="210"/>
        <end position="287"/>
    </location>
</feature>
<dbReference type="Pfam" id="PF07572">
    <property type="entry name" value="BCNT"/>
    <property type="match status" value="1"/>
</dbReference>
<dbReference type="RefSeq" id="XP_022631016.1">
    <property type="nucleotide sequence ID" value="XM_022773855.1"/>
</dbReference>
<gene>
    <name evidence="6" type="ORF">LALA0_S13e03620g</name>
</gene>
<accession>A0A0C7MXT2</accession>
<evidence type="ECO:0000313" key="7">
    <source>
        <dbReference type="Proteomes" id="UP000054304"/>
    </source>
</evidence>
<evidence type="ECO:0000259" key="5">
    <source>
        <dbReference type="PROSITE" id="PS51279"/>
    </source>
</evidence>
<dbReference type="OrthoDB" id="445677at2759"/>
<dbReference type="PANTHER" id="PTHR48407">
    <property type="entry name" value="CRANIOFACIAL DEVELOPMENT PROTEIN 1"/>
    <property type="match status" value="1"/>
</dbReference>
<dbReference type="PROSITE" id="PS51279">
    <property type="entry name" value="BCNT_C"/>
    <property type="match status" value="1"/>
</dbReference>
<dbReference type="GO" id="GO:0000812">
    <property type="term" value="C:Swr1 complex"/>
    <property type="evidence" value="ECO:0007669"/>
    <property type="project" value="EnsemblFungi"/>
</dbReference>
<keyword evidence="7" id="KW-1185">Reference proteome</keyword>
<feature type="compositionally biased region" description="Basic and acidic residues" evidence="4">
    <location>
        <begin position="57"/>
        <end position="66"/>
    </location>
</feature>
<protein>
    <recommendedName>
        <fullName evidence="2">SWR1-complex protein 5</fullName>
    </recommendedName>
</protein>
<evidence type="ECO:0000256" key="3">
    <source>
        <dbReference type="ARBA" id="ARBA00025222"/>
    </source>
</evidence>
<feature type="region of interest" description="Disordered" evidence="4">
    <location>
        <begin position="1"/>
        <end position="80"/>
    </location>
</feature>
<dbReference type="GO" id="GO:0006338">
    <property type="term" value="P:chromatin remodeling"/>
    <property type="evidence" value="ECO:0007669"/>
    <property type="project" value="EnsemblFungi"/>
</dbReference>
<evidence type="ECO:0000256" key="1">
    <source>
        <dbReference type="ARBA" id="ARBA00010465"/>
    </source>
</evidence>
<dbReference type="InterPro" id="IPR027124">
    <property type="entry name" value="Swc5/CFDP1/2"/>
</dbReference>
<dbReference type="PANTHER" id="PTHR48407:SF1">
    <property type="entry name" value="CRANIOFACIAL DEVELOPMENT PROTEIN 1"/>
    <property type="match status" value="1"/>
</dbReference>
<dbReference type="GeneID" id="34688382"/>
<evidence type="ECO:0000256" key="4">
    <source>
        <dbReference type="SAM" id="MobiDB-lite"/>
    </source>
</evidence>
<proteinExistence type="inferred from homology"/>
<dbReference type="EMBL" id="LN736372">
    <property type="protein sequence ID" value="CEP64815.1"/>
    <property type="molecule type" value="Genomic_DNA"/>
</dbReference>
<name>A0A0C7MXT2_9SACH</name>
<feature type="compositionally biased region" description="Acidic residues" evidence="4">
    <location>
        <begin position="16"/>
        <end position="31"/>
    </location>
</feature>
<dbReference type="GO" id="GO:0005829">
    <property type="term" value="C:cytosol"/>
    <property type="evidence" value="ECO:0007669"/>
    <property type="project" value="EnsemblFungi"/>
</dbReference>
<feature type="compositionally biased region" description="Basic and acidic residues" evidence="4">
    <location>
        <begin position="32"/>
        <end position="42"/>
    </location>
</feature>
<dbReference type="HOGENOM" id="CLU_062474_1_0_1"/>
<evidence type="ECO:0000313" key="6">
    <source>
        <dbReference type="EMBL" id="CEP64815.1"/>
    </source>
</evidence>
<dbReference type="AlphaFoldDB" id="A0A0C7MXT2"/>